<comment type="caution">
    <text evidence="2">The sequence shown here is derived from an EMBL/GenBank/DDBJ whole genome shotgun (WGS) entry which is preliminary data.</text>
</comment>
<evidence type="ECO:0000313" key="2">
    <source>
        <dbReference type="EMBL" id="KKL86977.1"/>
    </source>
</evidence>
<proteinExistence type="predicted"/>
<dbReference type="InterPro" id="IPR025457">
    <property type="entry name" value="DUF4277"/>
</dbReference>
<gene>
    <name evidence="2" type="ORF">LCGC14_1939350</name>
</gene>
<feature type="non-terminal residue" evidence="2">
    <location>
        <position position="439"/>
    </location>
</feature>
<protein>
    <recommendedName>
        <fullName evidence="1">DUF4277 domain-containing protein</fullName>
    </recommendedName>
</protein>
<name>A0A0F9II54_9ZZZZ</name>
<organism evidence="2">
    <name type="scientific">marine sediment metagenome</name>
    <dbReference type="NCBI Taxonomy" id="412755"/>
    <lineage>
        <taxon>unclassified sequences</taxon>
        <taxon>metagenomes</taxon>
        <taxon>ecological metagenomes</taxon>
    </lineage>
</organism>
<accession>A0A0F9II54</accession>
<dbReference type="AlphaFoldDB" id="A0A0F9II54"/>
<dbReference type="Pfam" id="PF14104">
    <property type="entry name" value="DUF4277"/>
    <property type="match status" value="1"/>
</dbReference>
<reference evidence="2" key="1">
    <citation type="journal article" date="2015" name="Nature">
        <title>Complex archaea that bridge the gap between prokaryotes and eukaryotes.</title>
        <authorList>
            <person name="Spang A."/>
            <person name="Saw J.H."/>
            <person name="Jorgensen S.L."/>
            <person name="Zaremba-Niedzwiedzka K."/>
            <person name="Martijn J."/>
            <person name="Lind A.E."/>
            <person name="van Eijk R."/>
            <person name="Schleper C."/>
            <person name="Guy L."/>
            <person name="Ettema T.J."/>
        </authorList>
    </citation>
    <scope>NUCLEOTIDE SEQUENCE</scope>
</reference>
<sequence length="439" mass="48890">MAFTWYGNQTGDEGCNLGSLAVVWPLLERMNVAGIIDRHLPADPQAEFSHGTILSLLVAARLYSPVALSNVAEWAGETGADILWDMPPEKINDDRLGRSLEKFFDQRHSILASVAMQAAQDFDVSLEELHYDPTHILFHGAYAGSQPRPALQREDGTVRSDAQLPPAHITTGRRMMDAPSDALMIHAGLCVAVDEFGGVPIFGHTVAGNHNGHTAMAEQYALLRKYLPLERLLMISDRGTFSAGHLARLQADGFFALCSAPWNDYQTLFDTHYTRLQWKQASYLSIEQKRRRVTNSSLPREHYELAVLRHQLTDRDSGKTVPCQVIFVFSTADQKVARKTREKAVTRIQQGLEKLARSVAEGRRYTDPASVGRRVNKLFGKRAAAAYFSYEMVPLSAQQRGALPAPARGCKVAQHRLEFSYDAQAARRDEIYDGISVLV</sequence>
<dbReference type="EMBL" id="LAZR01020962">
    <property type="protein sequence ID" value="KKL86977.1"/>
    <property type="molecule type" value="Genomic_DNA"/>
</dbReference>
<feature type="domain" description="DUF4277" evidence="1">
    <location>
        <begin position="17"/>
        <end position="108"/>
    </location>
</feature>
<evidence type="ECO:0000259" key="1">
    <source>
        <dbReference type="Pfam" id="PF14104"/>
    </source>
</evidence>